<accession>A0A4Y7SDP3</accession>
<reference evidence="2 3" key="1">
    <citation type="journal article" date="2019" name="Nat. Ecol. Evol.">
        <title>Megaphylogeny resolves global patterns of mushroom evolution.</title>
        <authorList>
            <person name="Varga T."/>
            <person name="Krizsan K."/>
            <person name="Foldi C."/>
            <person name="Dima B."/>
            <person name="Sanchez-Garcia M."/>
            <person name="Sanchez-Ramirez S."/>
            <person name="Szollosi G.J."/>
            <person name="Szarkandi J.G."/>
            <person name="Papp V."/>
            <person name="Albert L."/>
            <person name="Andreopoulos W."/>
            <person name="Angelini C."/>
            <person name="Antonin V."/>
            <person name="Barry K.W."/>
            <person name="Bougher N.L."/>
            <person name="Buchanan P."/>
            <person name="Buyck B."/>
            <person name="Bense V."/>
            <person name="Catcheside P."/>
            <person name="Chovatia M."/>
            <person name="Cooper J."/>
            <person name="Damon W."/>
            <person name="Desjardin D."/>
            <person name="Finy P."/>
            <person name="Geml J."/>
            <person name="Haridas S."/>
            <person name="Hughes K."/>
            <person name="Justo A."/>
            <person name="Karasinski D."/>
            <person name="Kautmanova I."/>
            <person name="Kiss B."/>
            <person name="Kocsube S."/>
            <person name="Kotiranta H."/>
            <person name="LaButti K.M."/>
            <person name="Lechner B.E."/>
            <person name="Liimatainen K."/>
            <person name="Lipzen A."/>
            <person name="Lukacs Z."/>
            <person name="Mihaltcheva S."/>
            <person name="Morgado L.N."/>
            <person name="Niskanen T."/>
            <person name="Noordeloos M.E."/>
            <person name="Ohm R.A."/>
            <person name="Ortiz-Santana B."/>
            <person name="Ovrebo C."/>
            <person name="Racz N."/>
            <person name="Riley R."/>
            <person name="Savchenko A."/>
            <person name="Shiryaev A."/>
            <person name="Soop K."/>
            <person name="Spirin V."/>
            <person name="Szebenyi C."/>
            <person name="Tomsovsky M."/>
            <person name="Tulloss R.E."/>
            <person name="Uehling J."/>
            <person name="Grigoriev I.V."/>
            <person name="Vagvolgyi C."/>
            <person name="Papp T."/>
            <person name="Martin F.M."/>
            <person name="Miettinen O."/>
            <person name="Hibbett D.S."/>
            <person name="Nagy L.G."/>
        </authorList>
    </citation>
    <scope>NUCLEOTIDE SEQUENCE [LARGE SCALE GENOMIC DNA]</scope>
    <source>
        <strain evidence="2 3">FP101781</strain>
    </source>
</reference>
<feature type="compositionally biased region" description="Basic and acidic residues" evidence="1">
    <location>
        <begin position="75"/>
        <end position="87"/>
    </location>
</feature>
<organism evidence="2 3">
    <name type="scientific">Coprinellus micaceus</name>
    <name type="common">Glistening ink-cap mushroom</name>
    <name type="synonym">Coprinus micaceus</name>
    <dbReference type="NCBI Taxonomy" id="71717"/>
    <lineage>
        <taxon>Eukaryota</taxon>
        <taxon>Fungi</taxon>
        <taxon>Dikarya</taxon>
        <taxon>Basidiomycota</taxon>
        <taxon>Agaricomycotina</taxon>
        <taxon>Agaricomycetes</taxon>
        <taxon>Agaricomycetidae</taxon>
        <taxon>Agaricales</taxon>
        <taxon>Agaricineae</taxon>
        <taxon>Psathyrellaceae</taxon>
        <taxon>Coprinellus</taxon>
    </lineage>
</organism>
<gene>
    <name evidence="2" type="ORF">FA13DRAFT_1718590</name>
</gene>
<name>A0A4Y7SDP3_COPMI</name>
<evidence type="ECO:0000313" key="3">
    <source>
        <dbReference type="Proteomes" id="UP000298030"/>
    </source>
</evidence>
<keyword evidence="3" id="KW-1185">Reference proteome</keyword>
<sequence>MTVDDVRLSNRPHHAHIPGVPAPLALLVKGAEGYKDVGELAWTRWGHRRNGDQPGGTETNEAGPQPSAALGMESPVERESRAGRFGTERQKWAAFPVEACVEVGGKEKRRSRPSQSTIPPHSSQHIHATLVVRMEEAGSIMRWDLRPSGTDKESPGASSAPDSGTMNEDEVVVLVALVVVGSNPRHPQVGPDLAVRAPISEPRVRASGDANDQKA</sequence>
<feature type="region of interest" description="Disordered" evidence="1">
    <location>
        <begin position="145"/>
        <end position="167"/>
    </location>
</feature>
<feature type="compositionally biased region" description="Polar residues" evidence="1">
    <location>
        <begin position="113"/>
        <end position="125"/>
    </location>
</feature>
<feature type="compositionally biased region" description="Basic and acidic residues" evidence="1">
    <location>
        <begin position="145"/>
        <end position="154"/>
    </location>
</feature>
<feature type="region of interest" description="Disordered" evidence="1">
    <location>
        <begin position="184"/>
        <end position="215"/>
    </location>
</feature>
<proteinExistence type="predicted"/>
<protein>
    <submittedName>
        <fullName evidence="2">Uncharacterized protein</fullName>
    </submittedName>
</protein>
<dbReference type="EMBL" id="QPFP01000180">
    <property type="protein sequence ID" value="TEB19666.1"/>
    <property type="molecule type" value="Genomic_DNA"/>
</dbReference>
<comment type="caution">
    <text evidence="2">The sequence shown here is derived from an EMBL/GenBank/DDBJ whole genome shotgun (WGS) entry which is preliminary data.</text>
</comment>
<feature type="compositionally biased region" description="Polar residues" evidence="1">
    <location>
        <begin position="156"/>
        <end position="166"/>
    </location>
</feature>
<feature type="region of interest" description="Disordered" evidence="1">
    <location>
        <begin position="104"/>
        <end position="125"/>
    </location>
</feature>
<evidence type="ECO:0000313" key="2">
    <source>
        <dbReference type="EMBL" id="TEB19666.1"/>
    </source>
</evidence>
<feature type="region of interest" description="Disordered" evidence="1">
    <location>
        <begin position="45"/>
        <end position="87"/>
    </location>
</feature>
<evidence type="ECO:0000256" key="1">
    <source>
        <dbReference type="SAM" id="MobiDB-lite"/>
    </source>
</evidence>
<feature type="compositionally biased region" description="Basic and acidic residues" evidence="1">
    <location>
        <begin position="202"/>
        <end position="215"/>
    </location>
</feature>
<dbReference type="Proteomes" id="UP000298030">
    <property type="component" value="Unassembled WGS sequence"/>
</dbReference>
<dbReference type="AlphaFoldDB" id="A0A4Y7SDP3"/>